<dbReference type="PANTHER" id="PTHR43378:SF2">
    <property type="entry name" value="UDP-3-O-ACYLGLUCOSAMINE N-ACYLTRANSFERASE 1, MITOCHONDRIAL-RELATED"/>
    <property type="match status" value="1"/>
</dbReference>
<dbReference type="Proteomes" id="UP001212263">
    <property type="component" value="Unassembled WGS sequence"/>
</dbReference>
<keyword evidence="5 7" id="KW-0443">Lipid metabolism</keyword>
<dbReference type="GO" id="GO:0016410">
    <property type="term" value="F:N-acyltransferase activity"/>
    <property type="evidence" value="ECO:0007669"/>
    <property type="project" value="InterPro"/>
</dbReference>
<feature type="domain" description="UDP-3-O-[3-hydroxymyristoyl] glucosamine N-acyltransferase non-repeat region" evidence="8">
    <location>
        <begin position="22"/>
        <end position="89"/>
    </location>
</feature>
<comment type="similarity">
    <text evidence="7">Belongs to the transferase hexapeptide repeat family. LpxD subfamily.</text>
</comment>
<dbReference type="GeneID" id="61275128"/>
<dbReference type="Gene3D" id="2.160.10.10">
    <property type="entry name" value="Hexapeptide repeat proteins"/>
    <property type="match status" value="1"/>
</dbReference>
<dbReference type="Pfam" id="PF00132">
    <property type="entry name" value="Hexapep"/>
    <property type="match status" value="3"/>
</dbReference>
<reference evidence="9" key="2">
    <citation type="submission" date="2023-01" db="EMBL/GenBank/DDBJ databases">
        <title>Human gut microbiome strain richness.</title>
        <authorList>
            <person name="Chen-Liaw A."/>
        </authorList>
    </citation>
    <scope>NUCLEOTIDE SEQUENCE</scope>
    <source>
        <strain evidence="9">RTP21484st1_B7_RTP21484_190118</strain>
    </source>
</reference>
<dbReference type="HAMAP" id="MF_00523">
    <property type="entry name" value="LpxD"/>
    <property type="match status" value="1"/>
</dbReference>
<dbReference type="InterPro" id="IPR020573">
    <property type="entry name" value="UDP_GlcNAc_AcTrfase_non-rep"/>
</dbReference>
<dbReference type="NCBIfam" id="NF002060">
    <property type="entry name" value="PRK00892.1"/>
    <property type="match status" value="1"/>
</dbReference>
<dbReference type="Pfam" id="PF04613">
    <property type="entry name" value="LpxD"/>
    <property type="match status" value="1"/>
</dbReference>
<keyword evidence="6 7" id="KW-0012">Acyltransferase</keyword>
<keyword evidence="2 7" id="KW-0441">Lipid A biosynthesis</keyword>
<gene>
    <name evidence="7 10" type="primary">lpxD</name>
    <name evidence="10" type="ORF">DWW24_15630</name>
    <name evidence="9" type="ORF">PN645_14145</name>
</gene>
<comment type="catalytic activity">
    <reaction evidence="7">
        <text>a UDP-3-O-[(3R)-3-hydroxyacyl]-alpha-D-glucosamine + a (3R)-hydroxyacyl-[ACP] = a UDP-2-N,3-O-bis[(3R)-3-hydroxyacyl]-alpha-D-glucosamine + holo-[ACP] + H(+)</text>
        <dbReference type="Rhea" id="RHEA:53836"/>
        <dbReference type="Rhea" id="RHEA-COMP:9685"/>
        <dbReference type="Rhea" id="RHEA-COMP:9945"/>
        <dbReference type="ChEBI" id="CHEBI:15378"/>
        <dbReference type="ChEBI" id="CHEBI:64479"/>
        <dbReference type="ChEBI" id="CHEBI:78827"/>
        <dbReference type="ChEBI" id="CHEBI:137740"/>
        <dbReference type="ChEBI" id="CHEBI:137748"/>
        <dbReference type="EC" id="2.3.1.191"/>
    </reaction>
</comment>
<dbReference type="InterPro" id="IPR011004">
    <property type="entry name" value="Trimer_LpxA-like_sf"/>
</dbReference>
<organism evidence="10 11">
    <name type="scientific">Odoribacter splanchnicus</name>
    <dbReference type="NCBI Taxonomy" id="28118"/>
    <lineage>
        <taxon>Bacteria</taxon>
        <taxon>Pseudomonadati</taxon>
        <taxon>Bacteroidota</taxon>
        <taxon>Bacteroidia</taxon>
        <taxon>Bacteroidales</taxon>
        <taxon>Odoribacteraceae</taxon>
        <taxon>Odoribacter</taxon>
    </lineage>
</organism>
<dbReference type="EMBL" id="JAQMRD010000020">
    <property type="protein sequence ID" value="MDB9224141.1"/>
    <property type="molecule type" value="Genomic_DNA"/>
</dbReference>
<proteinExistence type="inferred from homology"/>
<evidence type="ECO:0000313" key="9">
    <source>
        <dbReference type="EMBL" id="MDB9224141.1"/>
    </source>
</evidence>
<sequence length="344" mass="36722">MEFKAKDIAALLKGVVEGDGEVMVNNVSKIEEGKPNTLAFLANPKYEHYIYTTAASVVLVNHDFSPVQQVPCTLIRVPSAYEAIASLLQMYDSMRSRPTGIEQPSYIGEGAVIGEAPYVGAFAYIGKGAKIGNDVKIYPQVYIGEGVVIGDHTTIYAGAKIYYGCVIGSGCTIHAGTVIGADGFGFAPNGDNYNKVPQIGNVVIEDNVEIGANACIDRATMGSTRIKKGVKLDNLVQIAHNVVVGENTVMAAQCGIAGTTKVGAHCMFGGQVGIAGHLRIEDKTMLAAQSGVTNDVPEGSVFMGAPAFDVSKYRKCYVLFRKLPELYGQLRDLEKEIQTLKSKQ</sequence>
<dbReference type="UniPathway" id="UPA00973"/>
<accession>A0A412W824</accession>
<dbReference type="GO" id="GO:0016020">
    <property type="term" value="C:membrane"/>
    <property type="evidence" value="ECO:0007669"/>
    <property type="project" value="GOC"/>
</dbReference>
<protein>
    <recommendedName>
        <fullName evidence="7">UDP-3-O-acylglucosamine N-acyltransferase</fullName>
        <ecNumber evidence="7">2.3.1.191</ecNumber>
    </recommendedName>
</protein>
<dbReference type="RefSeq" id="WP_013612108.1">
    <property type="nucleotide sequence ID" value="NZ_BAABYK010000001.1"/>
</dbReference>
<dbReference type="EMBL" id="QRYW01000037">
    <property type="protein sequence ID" value="RGV20919.1"/>
    <property type="molecule type" value="Genomic_DNA"/>
</dbReference>
<dbReference type="InterPro" id="IPR007691">
    <property type="entry name" value="LpxD"/>
</dbReference>
<comment type="pathway">
    <text evidence="7">Bacterial outer membrane biogenesis; LPS lipid A biosynthesis.</text>
</comment>
<evidence type="ECO:0000259" key="8">
    <source>
        <dbReference type="Pfam" id="PF04613"/>
    </source>
</evidence>
<dbReference type="GO" id="GO:0009245">
    <property type="term" value="P:lipid A biosynthetic process"/>
    <property type="evidence" value="ECO:0007669"/>
    <property type="project" value="UniProtKB-UniRule"/>
</dbReference>
<comment type="caution">
    <text evidence="10">The sequence shown here is derived from an EMBL/GenBank/DDBJ whole genome shotgun (WGS) entry which is preliminary data.</text>
</comment>
<dbReference type="AlphaFoldDB" id="A0A412W824"/>
<dbReference type="EC" id="2.3.1.191" evidence="7"/>
<evidence type="ECO:0000256" key="5">
    <source>
        <dbReference type="ARBA" id="ARBA00023098"/>
    </source>
</evidence>
<evidence type="ECO:0000256" key="4">
    <source>
        <dbReference type="ARBA" id="ARBA00022737"/>
    </source>
</evidence>
<keyword evidence="1 7" id="KW-0444">Lipid biosynthesis</keyword>
<evidence type="ECO:0000256" key="6">
    <source>
        <dbReference type="ARBA" id="ARBA00023315"/>
    </source>
</evidence>
<keyword evidence="3 7" id="KW-0808">Transferase</keyword>
<dbReference type="Gene3D" id="3.40.1390.10">
    <property type="entry name" value="MurE/MurF, N-terminal domain"/>
    <property type="match status" value="1"/>
</dbReference>
<comment type="subunit">
    <text evidence="7">Homotrimer.</text>
</comment>
<dbReference type="Proteomes" id="UP000283426">
    <property type="component" value="Unassembled WGS sequence"/>
</dbReference>
<dbReference type="GO" id="GO:0103118">
    <property type="term" value="F:UDP-3-O-[(3R)-3-hydroxyacyl]-glucosamine N-acyltransferase activity"/>
    <property type="evidence" value="ECO:0007669"/>
    <property type="project" value="UniProtKB-EC"/>
</dbReference>
<reference evidence="10 11" key="1">
    <citation type="submission" date="2018-08" db="EMBL/GenBank/DDBJ databases">
        <title>A genome reference for cultivated species of the human gut microbiota.</title>
        <authorList>
            <person name="Zou Y."/>
            <person name="Xue W."/>
            <person name="Luo G."/>
        </authorList>
    </citation>
    <scope>NUCLEOTIDE SEQUENCE [LARGE SCALE GENOMIC DNA]</scope>
    <source>
        <strain evidence="10 11">AF14-6AC</strain>
    </source>
</reference>
<comment type="function">
    <text evidence="7">Catalyzes the N-acylation of UDP-3-O-acylglucosamine using 3-hydroxyacyl-ACP as the acyl donor. Is involved in the biosynthesis of lipid A, a phosphorylated glycolipid that anchors the lipopolysaccharide to the outer membrane of the cell.</text>
</comment>
<dbReference type="SUPFAM" id="SSF51161">
    <property type="entry name" value="Trimeric LpxA-like enzymes"/>
    <property type="match status" value="1"/>
</dbReference>
<dbReference type="CDD" id="cd03352">
    <property type="entry name" value="LbH_LpxD"/>
    <property type="match status" value="1"/>
</dbReference>
<feature type="active site" description="Proton acceptor" evidence="7">
    <location>
        <position position="240"/>
    </location>
</feature>
<evidence type="ECO:0000256" key="3">
    <source>
        <dbReference type="ARBA" id="ARBA00022679"/>
    </source>
</evidence>
<evidence type="ECO:0000256" key="1">
    <source>
        <dbReference type="ARBA" id="ARBA00022516"/>
    </source>
</evidence>
<evidence type="ECO:0000313" key="11">
    <source>
        <dbReference type="Proteomes" id="UP000283426"/>
    </source>
</evidence>
<evidence type="ECO:0000256" key="2">
    <source>
        <dbReference type="ARBA" id="ARBA00022556"/>
    </source>
</evidence>
<evidence type="ECO:0000256" key="7">
    <source>
        <dbReference type="HAMAP-Rule" id="MF_00523"/>
    </source>
</evidence>
<name>A0A412W824_9BACT</name>
<dbReference type="InterPro" id="IPR001451">
    <property type="entry name" value="Hexapep"/>
</dbReference>
<dbReference type="PANTHER" id="PTHR43378">
    <property type="entry name" value="UDP-3-O-ACYLGLUCOSAMINE N-ACYLTRANSFERASE"/>
    <property type="match status" value="1"/>
</dbReference>
<keyword evidence="4 7" id="KW-0677">Repeat</keyword>
<dbReference type="OMA" id="PAMEIHE"/>
<dbReference type="NCBIfam" id="TIGR01853">
    <property type="entry name" value="lipid_A_lpxD"/>
    <property type="match status" value="1"/>
</dbReference>
<evidence type="ECO:0000313" key="10">
    <source>
        <dbReference type="EMBL" id="RGV20919.1"/>
    </source>
</evidence>